<protein>
    <submittedName>
        <fullName evidence="2">Uncharacterized protein</fullName>
    </submittedName>
</protein>
<reference evidence="2 3" key="1">
    <citation type="submission" date="2024-04" db="EMBL/GenBank/DDBJ databases">
        <authorList>
            <person name="Waldvogel A.-M."/>
            <person name="Schoenle A."/>
        </authorList>
    </citation>
    <scope>NUCLEOTIDE SEQUENCE [LARGE SCALE GENOMIC DNA]</scope>
</reference>
<sequence>MDGVKDEVDTWGPVELLLSQNQGSAQLHTRIHPTIKDEVAETDSGSNCEYPEEGHTEEHLCIHRVEQPPGATVTSVCASCVQVALLMQKTLGTGTENQELNSGLDEYLTAA</sequence>
<evidence type="ECO:0000313" key="3">
    <source>
        <dbReference type="Proteomes" id="UP001497482"/>
    </source>
</evidence>
<evidence type="ECO:0000256" key="1">
    <source>
        <dbReference type="SAM" id="MobiDB-lite"/>
    </source>
</evidence>
<feature type="region of interest" description="Disordered" evidence="1">
    <location>
        <begin position="36"/>
        <end position="56"/>
    </location>
</feature>
<dbReference type="AlphaFoldDB" id="A0AAV2LNT0"/>
<dbReference type="EMBL" id="OZ035825">
    <property type="protein sequence ID" value="CAL1601314.1"/>
    <property type="molecule type" value="Genomic_DNA"/>
</dbReference>
<proteinExistence type="predicted"/>
<accession>A0AAV2LNT0</accession>
<dbReference type="Proteomes" id="UP001497482">
    <property type="component" value="Chromosome 3"/>
</dbReference>
<evidence type="ECO:0000313" key="2">
    <source>
        <dbReference type="EMBL" id="CAL1601314.1"/>
    </source>
</evidence>
<organism evidence="2 3">
    <name type="scientific">Knipowitschia caucasica</name>
    <name type="common">Caucasian dwarf goby</name>
    <name type="synonym">Pomatoschistus caucasicus</name>
    <dbReference type="NCBI Taxonomy" id="637954"/>
    <lineage>
        <taxon>Eukaryota</taxon>
        <taxon>Metazoa</taxon>
        <taxon>Chordata</taxon>
        <taxon>Craniata</taxon>
        <taxon>Vertebrata</taxon>
        <taxon>Euteleostomi</taxon>
        <taxon>Actinopterygii</taxon>
        <taxon>Neopterygii</taxon>
        <taxon>Teleostei</taxon>
        <taxon>Neoteleostei</taxon>
        <taxon>Acanthomorphata</taxon>
        <taxon>Gobiaria</taxon>
        <taxon>Gobiiformes</taxon>
        <taxon>Gobioidei</taxon>
        <taxon>Gobiidae</taxon>
        <taxon>Gobiinae</taxon>
        <taxon>Knipowitschia</taxon>
    </lineage>
</organism>
<gene>
    <name evidence="2" type="ORF">KC01_LOCUS29305</name>
</gene>
<keyword evidence="3" id="KW-1185">Reference proteome</keyword>
<name>A0AAV2LNT0_KNICA</name>